<name>A0A199XRH4_9FLAO</name>
<keyword evidence="2" id="KW-1185">Reference proteome</keyword>
<evidence type="ECO:0000313" key="2">
    <source>
        <dbReference type="Proteomes" id="UP000093807"/>
    </source>
</evidence>
<protein>
    <recommendedName>
        <fullName evidence="3">CarboxypepD_reg-like domain-containing protein</fullName>
    </recommendedName>
</protein>
<comment type="caution">
    <text evidence="1">The sequence shown here is derived from an EMBL/GenBank/DDBJ whole genome shotgun (WGS) entry which is preliminary data.</text>
</comment>
<organism evidence="1 2">
    <name type="scientific">Flavobacterium succinicans</name>
    <dbReference type="NCBI Taxonomy" id="29536"/>
    <lineage>
        <taxon>Bacteria</taxon>
        <taxon>Pseudomonadati</taxon>
        <taxon>Bacteroidota</taxon>
        <taxon>Flavobacteriia</taxon>
        <taxon>Flavobacteriales</taxon>
        <taxon>Flavobacteriaceae</taxon>
        <taxon>Flavobacterium</taxon>
    </lineage>
</organism>
<dbReference type="PATRIC" id="fig|29536.5.peg.1694"/>
<dbReference type="Pfam" id="PF13715">
    <property type="entry name" value="CarbopepD_reg_2"/>
    <property type="match status" value="1"/>
</dbReference>
<evidence type="ECO:0008006" key="3">
    <source>
        <dbReference type="Google" id="ProtNLM"/>
    </source>
</evidence>
<dbReference type="InterPro" id="IPR008969">
    <property type="entry name" value="CarboxyPept-like_regulatory"/>
</dbReference>
<proteinExistence type="predicted"/>
<accession>A0A199XRH4</accession>
<reference evidence="1 2" key="1">
    <citation type="submission" date="2016-06" db="EMBL/GenBank/DDBJ databases">
        <title>Draft genome sequence of Flavobacterium succinicans strain DD5b.</title>
        <authorList>
            <person name="Poehlein A."/>
            <person name="Daniel R."/>
            <person name="Simeonova D.D."/>
        </authorList>
    </citation>
    <scope>NUCLEOTIDE SEQUENCE [LARGE SCALE GENOMIC DNA]</scope>
    <source>
        <strain evidence="1 2">DD5b</strain>
    </source>
</reference>
<gene>
    <name evidence="1" type="ORF">FLB_16130</name>
</gene>
<dbReference type="AlphaFoldDB" id="A0A199XRH4"/>
<dbReference type="EMBL" id="JMTM01000046">
    <property type="protein sequence ID" value="OAZ03924.1"/>
    <property type="molecule type" value="Genomic_DNA"/>
</dbReference>
<evidence type="ECO:0000313" key="1">
    <source>
        <dbReference type="EMBL" id="OAZ03924.1"/>
    </source>
</evidence>
<dbReference type="SUPFAM" id="SSF49464">
    <property type="entry name" value="Carboxypeptidase regulatory domain-like"/>
    <property type="match status" value="1"/>
</dbReference>
<dbReference type="Proteomes" id="UP000093807">
    <property type="component" value="Unassembled WGS sequence"/>
</dbReference>
<sequence>MKVPFYLFLAITLHSFAQVKVINGEIKDIENKAALHYANIGIANKNTGTVSNSEGKFSLKMDESVNENDVVTFSYVGYQSKTVAVSQLTLPNNIIELTPLKNQLDEVVVKFVKPKPKVLGRNSKGLGLMHTNFYTYYEKDVDDRLSKEVGMKFTLKKDCKINDLNFNITSNEFSSLKFRLNFYKIENGLPSNRIVEKDIVFEIKDEFKGWFKVDLKPYEIYLDKETADVAVTIQWVESKKANEKSKYFGISTAKSITETSFYREKAMDSWSKSGQSMSFYLNAMCR</sequence>